<keyword evidence="8 9" id="KW-0460">Magnesium</keyword>
<dbReference type="FunFam" id="3.30.540.10:FF:000003">
    <property type="entry name" value="Inositol-1-monophosphatase"/>
    <property type="match status" value="1"/>
</dbReference>
<dbReference type="CDD" id="cd01639">
    <property type="entry name" value="IMPase"/>
    <property type="match status" value="1"/>
</dbReference>
<comment type="cofactor">
    <cofactor evidence="2 9 10">
        <name>Mg(2+)</name>
        <dbReference type="ChEBI" id="CHEBI:18420"/>
    </cofactor>
</comment>
<dbReference type="PATRIC" id="fig|33050.5.peg.2343"/>
<evidence type="ECO:0000313" key="12">
    <source>
        <dbReference type="Proteomes" id="UP000058074"/>
    </source>
</evidence>
<accession>A0A0N9V9C5</accession>
<dbReference type="GO" id="GO:0007165">
    <property type="term" value="P:signal transduction"/>
    <property type="evidence" value="ECO:0007669"/>
    <property type="project" value="TreeGrafter"/>
</dbReference>
<dbReference type="SUPFAM" id="SSF56655">
    <property type="entry name" value="Carbohydrate phosphatase"/>
    <property type="match status" value="1"/>
</dbReference>
<dbReference type="InterPro" id="IPR020550">
    <property type="entry name" value="Inositol_monophosphatase_CS"/>
</dbReference>
<feature type="binding site" evidence="9">
    <location>
        <position position="89"/>
    </location>
    <ligand>
        <name>Mg(2+)</name>
        <dbReference type="ChEBI" id="CHEBI:18420"/>
        <label>1</label>
        <note>catalytic</note>
    </ligand>
</feature>
<dbReference type="EC" id="3.1.3.25" evidence="4 10"/>
<feature type="binding site" evidence="9">
    <location>
        <position position="87"/>
    </location>
    <ligand>
        <name>Mg(2+)</name>
        <dbReference type="ChEBI" id="CHEBI:18420"/>
        <label>1</label>
        <note>catalytic</note>
    </ligand>
</feature>
<evidence type="ECO:0000256" key="4">
    <source>
        <dbReference type="ARBA" id="ARBA00013106"/>
    </source>
</evidence>
<comment type="catalytic activity">
    <reaction evidence="1 10">
        <text>a myo-inositol phosphate + H2O = myo-inositol + phosphate</text>
        <dbReference type="Rhea" id="RHEA:24056"/>
        <dbReference type="ChEBI" id="CHEBI:15377"/>
        <dbReference type="ChEBI" id="CHEBI:17268"/>
        <dbReference type="ChEBI" id="CHEBI:43474"/>
        <dbReference type="ChEBI" id="CHEBI:84139"/>
        <dbReference type="EC" id="3.1.3.25"/>
    </reaction>
</comment>
<dbReference type="PRINTS" id="PR00377">
    <property type="entry name" value="IMPHPHTASES"/>
</dbReference>
<dbReference type="InterPro" id="IPR022337">
    <property type="entry name" value="Inositol_monophosphatase_SuhB"/>
</dbReference>
<keyword evidence="6 9" id="KW-0479">Metal-binding</keyword>
<evidence type="ECO:0000256" key="8">
    <source>
        <dbReference type="ARBA" id="ARBA00022842"/>
    </source>
</evidence>
<dbReference type="GO" id="GO:0008934">
    <property type="term" value="F:inositol monophosphate 1-phosphatase activity"/>
    <property type="evidence" value="ECO:0007669"/>
    <property type="project" value="InterPro"/>
</dbReference>
<feature type="binding site" evidence="9">
    <location>
        <position position="90"/>
    </location>
    <ligand>
        <name>Mg(2+)</name>
        <dbReference type="ChEBI" id="CHEBI:18420"/>
        <label>2</label>
    </ligand>
</feature>
<dbReference type="InterPro" id="IPR020583">
    <property type="entry name" value="Inositol_monoP_metal-BS"/>
</dbReference>
<dbReference type="Pfam" id="PF00459">
    <property type="entry name" value="Inositol_P"/>
    <property type="match status" value="1"/>
</dbReference>
<sequence length="263" mass="27888">MTMSPLISAMIAAAHAAGEGLIADRERIATLTIHSKAGAADMFTEADLRAEATVREHLLAHAPDYGFLGEEGGLTPGRDADHVWVVDPLDGTTNFLTGSPLFAVNIALARQGDVVAGVTYIPAMNELFWAETGNGAWLGEKRIEISPRTTIEESVLGVGIPFATKPDHDQFYAEMERLTPRVTGIRRLGAGAIDMAWVACGRHDAYWEQSVSAWDMAAGVAIVREAGGIVTDTRGGGLDLMNGTVLASTPAIHAELLTALARV</sequence>
<evidence type="ECO:0000256" key="10">
    <source>
        <dbReference type="RuleBase" id="RU364068"/>
    </source>
</evidence>
<evidence type="ECO:0000256" key="1">
    <source>
        <dbReference type="ARBA" id="ARBA00001033"/>
    </source>
</evidence>
<evidence type="ECO:0000256" key="7">
    <source>
        <dbReference type="ARBA" id="ARBA00022801"/>
    </source>
</evidence>
<dbReference type="PROSITE" id="PS00629">
    <property type="entry name" value="IMP_1"/>
    <property type="match status" value="1"/>
</dbReference>
<protein>
    <recommendedName>
        <fullName evidence="5 10">Inositol-1-monophosphatase</fullName>
        <ecNumber evidence="4 10">3.1.3.25</ecNumber>
    </recommendedName>
</protein>
<proteinExistence type="inferred from homology"/>
<dbReference type="PANTHER" id="PTHR20854">
    <property type="entry name" value="INOSITOL MONOPHOSPHATASE"/>
    <property type="match status" value="1"/>
</dbReference>
<name>A0A0N9V9C5_SPHMC</name>
<dbReference type="GO" id="GO:0046854">
    <property type="term" value="P:phosphatidylinositol phosphate biosynthetic process"/>
    <property type="evidence" value="ECO:0007669"/>
    <property type="project" value="InterPro"/>
</dbReference>
<dbReference type="EMBL" id="CP012700">
    <property type="protein sequence ID" value="ALH80938.1"/>
    <property type="molecule type" value="Genomic_DNA"/>
</dbReference>
<keyword evidence="7 10" id="KW-0378">Hydrolase</keyword>
<evidence type="ECO:0000256" key="6">
    <source>
        <dbReference type="ARBA" id="ARBA00022723"/>
    </source>
</evidence>
<evidence type="ECO:0000256" key="2">
    <source>
        <dbReference type="ARBA" id="ARBA00001946"/>
    </source>
</evidence>
<dbReference type="Gene3D" id="3.40.190.80">
    <property type="match status" value="1"/>
</dbReference>
<feature type="binding site" evidence="9">
    <location>
        <position position="70"/>
    </location>
    <ligand>
        <name>Mg(2+)</name>
        <dbReference type="ChEBI" id="CHEBI:18420"/>
        <label>1</label>
        <note>catalytic</note>
    </ligand>
</feature>
<organism evidence="11 12">
    <name type="scientific">Sphingopyxis macrogoltabida</name>
    <name type="common">Sphingomonas macrogoltabidus</name>
    <dbReference type="NCBI Taxonomy" id="33050"/>
    <lineage>
        <taxon>Bacteria</taxon>
        <taxon>Pseudomonadati</taxon>
        <taxon>Pseudomonadota</taxon>
        <taxon>Alphaproteobacteria</taxon>
        <taxon>Sphingomonadales</taxon>
        <taxon>Sphingomonadaceae</taxon>
        <taxon>Sphingopyxis</taxon>
    </lineage>
</organism>
<dbReference type="AlphaFoldDB" id="A0A0N9V9C5"/>
<dbReference type="Gene3D" id="3.30.540.10">
    <property type="entry name" value="Fructose-1,6-Bisphosphatase, subunit A, domain 1"/>
    <property type="match status" value="1"/>
</dbReference>
<evidence type="ECO:0000256" key="9">
    <source>
        <dbReference type="PIRSR" id="PIRSR600760-2"/>
    </source>
</evidence>
<gene>
    <name evidence="11" type="ORF">AN936_11330</name>
</gene>
<feature type="binding site" evidence="9">
    <location>
        <position position="215"/>
    </location>
    <ligand>
        <name>Mg(2+)</name>
        <dbReference type="ChEBI" id="CHEBI:18420"/>
        <label>1</label>
        <note>catalytic</note>
    </ligand>
</feature>
<dbReference type="InterPro" id="IPR033942">
    <property type="entry name" value="IMPase"/>
</dbReference>
<evidence type="ECO:0000313" key="11">
    <source>
        <dbReference type="EMBL" id="ALH80938.1"/>
    </source>
</evidence>
<reference evidence="11 12" key="1">
    <citation type="journal article" date="2015" name="Genome Announc.">
        <title>Complete Genome Sequence of Polypropylene Glycol- and Polyethylene Glycol-Degrading Sphingopyxis macrogoltabida Strain EY-1.</title>
        <authorList>
            <person name="Ohtsubo Y."/>
            <person name="Nagata Y."/>
            <person name="Numata M."/>
            <person name="Tsuchikane K."/>
            <person name="Hosoyama A."/>
            <person name="Yamazoe A."/>
            <person name="Tsuda M."/>
            <person name="Fujita N."/>
            <person name="Kawai F."/>
        </authorList>
    </citation>
    <scope>NUCLEOTIDE SEQUENCE [LARGE SCALE GENOMIC DNA]</scope>
    <source>
        <strain evidence="11 12">EY-1</strain>
    </source>
</reference>
<dbReference type="OrthoDB" id="9785695at2"/>
<dbReference type="GO" id="GO:0006020">
    <property type="term" value="P:inositol metabolic process"/>
    <property type="evidence" value="ECO:0007669"/>
    <property type="project" value="TreeGrafter"/>
</dbReference>
<dbReference type="PROSITE" id="PS00630">
    <property type="entry name" value="IMP_2"/>
    <property type="match status" value="1"/>
</dbReference>
<dbReference type="KEGG" id="smag:AN936_11330"/>
<comment type="similarity">
    <text evidence="3 10">Belongs to the inositol monophosphatase superfamily.</text>
</comment>
<dbReference type="PRINTS" id="PR01959">
    <property type="entry name" value="SBIMPHPHTASE"/>
</dbReference>
<evidence type="ECO:0000256" key="5">
    <source>
        <dbReference type="ARBA" id="ARBA00019784"/>
    </source>
</evidence>
<evidence type="ECO:0000256" key="3">
    <source>
        <dbReference type="ARBA" id="ARBA00009759"/>
    </source>
</evidence>
<dbReference type="PANTHER" id="PTHR20854:SF4">
    <property type="entry name" value="INOSITOL-1-MONOPHOSPHATASE-RELATED"/>
    <property type="match status" value="1"/>
</dbReference>
<dbReference type="GO" id="GO:0046872">
    <property type="term" value="F:metal ion binding"/>
    <property type="evidence" value="ECO:0007669"/>
    <property type="project" value="UniProtKB-KW"/>
</dbReference>
<dbReference type="Proteomes" id="UP000058074">
    <property type="component" value="Chromosome"/>
</dbReference>
<dbReference type="InterPro" id="IPR000760">
    <property type="entry name" value="Inositol_monophosphatase-like"/>
</dbReference>